<dbReference type="STRING" id="676599.ARC20_13270"/>
<keyword evidence="4" id="KW-1185">Reference proteome</keyword>
<name>A0A0R0A4W7_9GAMM</name>
<sequence>MKRFVSVLLVSSLALAASAFAAPAEAPLNLHNSPDVVAKQLQKINTQMADGETYAEISVENRSKVREALGRITGALEASGGRPLTPEAETQAFNDQEIVNTLLTGAKEDSRVVCERERQMGSNRITSKCMTVAERRRLREQGERATRDLSQRQLQYDPRNGGSGR</sequence>
<evidence type="ECO:0008006" key="5">
    <source>
        <dbReference type="Google" id="ProtNLM"/>
    </source>
</evidence>
<evidence type="ECO:0000313" key="3">
    <source>
        <dbReference type="EMBL" id="KRG40198.1"/>
    </source>
</evidence>
<accession>A0A0R0A4W7</accession>
<reference evidence="3 4" key="1">
    <citation type="submission" date="2015-10" db="EMBL/GenBank/DDBJ databases">
        <title>Genome sequencing and analysis of members of genus Stenotrophomonas.</title>
        <authorList>
            <person name="Patil P.P."/>
            <person name="Midha S."/>
            <person name="Patil P.B."/>
        </authorList>
    </citation>
    <scope>NUCLEOTIDE SEQUENCE [LARGE SCALE GENOMIC DNA]</scope>
    <source>
        <strain evidence="3 4">JCM 16536</strain>
    </source>
</reference>
<gene>
    <name evidence="3" type="ORF">ARC20_13270</name>
</gene>
<feature type="signal peptide" evidence="2">
    <location>
        <begin position="1"/>
        <end position="21"/>
    </location>
</feature>
<dbReference type="RefSeq" id="WP_057647930.1">
    <property type="nucleotide sequence ID" value="NZ_LLXU01000100.1"/>
</dbReference>
<evidence type="ECO:0000256" key="1">
    <source>
        <dbReference type="SAM" id="MobiDB-lite"/>
    </source>
</evidence>
<feature type="compositionally biased region" description="Basic and acidic residues" evidence="1">
    <location>
        <begin position="138"/>
        <end position="150"/>
    </location>
</feature>
<feature type="chain" id="PRO_5006390278" description="Secreted protein" evidence="2">
    <location>
        <begin position="22"/>
        <end position="165"/>
    </location>
</feature>
<keyword evidence="2" id="KW-0732">Signal</keyword>
<dbReference type="EMBL" id="LLXU01000100">
    <property type="protein sequence ID" value="KRG40198.1"/>
    <property type="molecule type" value="Genomic_DNA"/>
</dbReference>
<organism evidence="3 4">
    <name type="scientific">Stenotrophomonas panacihumi</name>
    <dbReference type="NCBI Taxonomy" id="676599"/>
    <lineage>
        <taxon>Bacteria</taxon>
        <taxon>Pseudomonadati</taxon>
        <taxon>Pseudomonadota</taxon>
        <taxon>Gammaproteobacteria</taxon>
        <taxon>Lysobacterales</taxon>
        <taxon>Lysobacteraceae</taxon>
        <taxon>Stenotrophomonas</taxon>
    </lineage>
</organism>
<evidence type="ECO:0000313" key="4">
    <source>
        <dbReference type="Proteomes" id="UP000051802"/>
    </source>
</evidence>
<protein>
    <recommendedName>
        <fullName evidence="5">Secreted protein</fullName>
    </recommendedName>
</protein>
<dbReference type="Proteomes" id="UP000051802">
    <property type="component" value="Unassembled WGS sequence"/>
</dbReference>
<dbReference type="AlphaFoldDB" id="A0A0R0A4W7"/>
<proteinExistence type="predicted"/>
<feature type="region of interest" description="Disordered" evidence="1">
    <location>
        <begin position="138"/>
        <end position="165"/>
    </location>
</feature>
<comment type="caution">
    <text evidence="3">The sequence shown here is derived from an EMBL/GenBank/DDBJ whole genome shotgun (WGS) entry which is preliminary data.</text>
</comment>
<evidence type="ECO:0000256" key="2">
    <source>
        <dbReference type="SAM" id="SignalP"/>
    </source>
</evidence>